<dbReference type="InterPro" id="IPR052056">
    <property type="entry name" value="Mono-ARTD/PARP"/>
</dbReference>
<dbReference type="Gene3D" id="3.90.228.10">
    <property type="match status" value="1"/>
</dbReference>
<dbReference type="GO" id="GO:1990404">
    <property type="term" value="F:NAD+-protein mono-ADP-ribosyltransferase activity"/>
    <property type="evidence" value="ECO:0007669"/>
    <property type="project" value="TreeGrafter"/>
</dbReference>
<dbReference type="GO" id="GO:0005737">
    <property type="term" value="C:cytoplasm"/>
    <property type="evidence" value="ECO:0007669"/>
    <property type="project" value="TreeGrafter"/>
</dbReference>
<accession>A0AAW1UQR0</accession>
<reference evidence="6 7" key="1">
    <citation type="submission" date="2023-03" db="EMBL/GenBank/DDBJ databases">
        <title>Genome insight into feeding habits of ladybird beetles.</title>
        <authorList>
            <person name="Li H.-S."/>
            <person name="Huang Y.-H."/>
            <person name="Pang H."/>
        </authorList>
    </citation>
    <scope>NUCLEOTIDE SEQUENCE [LARGE SCALE GENOMIC DNA]</scope>
    <source>
        <strain evidence="6">SYSU_2023b</strain>
        <tissue evidence="6">Whole body</tissue>
    </source>
</reference>
<keyword evidence="7" id="KW-1185">Reference proteome</keyword>
<keyword evidence="2" id="KW-0328">Glycosyltransferase</keyword>
<dbReference type="GO" id="GO:0010629">
    <property type="term" value="P:negative regulation of gene expression"/>
    <property type="evidence" value="ECO:0007669"/>
    <property type="project" value="TreeGrafter"/>
</dbReference>
<name>A0AAW1UQR0_9CUCU</name>
<dbReference type="EMBL" id="JARQZJ010000097">
    <property type="protein sequence ID" value="KAK9885807.1"/>
    <property type="molecule type" value="Genomic_DNA"/>
</dbReference>
<sequence length="152" mass="18330">MIQSRDIQGLQYDESYFPESELIVPKRDIYIRDTGYIYKLEQVHCGSDEYDIIMSKIDSDIFNVIRIDRVKNTFLEKAFELRKQQYPEQNVKQLFHITLPKSAKSICKHNFNWRFFGKRSEITFMGRVFILLLVLNTQRHFTENGHTKEYFF</sequence>
<dbReference type="GO" id="GO:0003714">
    <property type="term" value="F:transcription corepressor activity"/>
    <property type="evidence" value="ECO:0007669"/>
    <property type="project" value="TreeGrafter"/>
</dbReference>
<dbReference type="PANTHER" id="PTHR14453">
    <property type="entry name" value="PARP/ZINC FINGER CCCH TYPE DOMAIN CONTAINING PROTEIN"/>
    <property type="match status" value="1"/>
</dbReference>
<gene>
    <name evidence="6" type="ORF">WA026_013677</name>
</gene>
<evidence type="ECO:0000256" key="1">
    <source>
        <dbReference type="ARBA" id="ARBA00004123"/>
    </source>
</evidence>
<protein>
    <submittedName>
        <fullName evidence="6">Uncharacterized protein</fullName>
    </submittedName>
</protein>
<dbReference type="AlphaFoldDB" id="A0AAW1UQR0"/>
<evidence type="ECO:0000313" key="6">
    <source>
        <dbReference type="EMBL" id="KAK9885807.1"/>
    </source>
</evidence>
<dbReference type="Proteomes" id="UP001431783">
    <property type="component" value="Unassembled WGS sequence"/>
</dbReference>
<keyword evidence="5" id="KW-0539">Nucleus</keyword>
<comment type="caution">
    <text evidence="6">The sequence shown here is derived from an EMBL/GenBank/DDBJ whole genome shotgun (WGS) entry which is preliminary data.</text>
</comment>
<dbReference type="GO" id="GO:0070212">
    <property type="term" value="P:protein poly-ADP-ribosylation"/>
    <property type="evidence" value="ECO:0007669"/>
    <property type="project" value="TreeGrafter"/>
</dbReference>
<keyword evidence="4" id="KW-0520">NAD</keyword>
<dbReference type="PANTHER" id="PTHR14453:SF102">
    <property type="entry name" value="PROTEIN MONO-ADP-RIBOSYLTRANSFERASE PARP14-LIKE"/>
    <property type="match status" value="1"/>
</dbReference>
<evidence type="ECO:0000256" key="3">
    <source>
        <dbReference type="ARBA" id="ARBA00022679"/>
    </source>
</evidence>
<keyword evidence="3" id="KW-0808">Transferase</keyword>
<dbReference type="GO" id="GO:0003950">
    <property type="term" value="F:NAD+ poly-ADP-ribosyltransferase activity"/>
    <property type="evidence" value="ECO:0007669"/>
    <property type="project" value="TreeGrafter"/>
</dbReference>
<comment type="subcellular location">
    <subcellularLocation>
        <location evidence="1">Nucleus</location>
    </subcellularLocation>
</comment>
<evidence type="ECO:0000256" key="5">
    <source>
        <dbReference type="ARBA" id="ARBA00023242"/>
    </source>
</evidence>
<dbReference type="GO" id="GO:0005634">
    <property type="term" value="C:nucleus"/>
    <property type="evidence" value="ECO:0007669"/>
    <property type="project" value="UniProtKB-SubCell"/>
</dbReference>
<organism evidence="6 7">
    <name type="scientific">Henosepilachna vigintioctopunctata</name>
    <dbReference type="NCBI Taxonomy" id="420089"/>
    <lineage>
        <taxon>Eukaryota</taxon>
        <taxon>Metazoa</taxon>
        <taxon>Ecdysozoa</taxon>
        <taxon>Arthropoda</taxon>
        <taxon>Hexapoda</taxon>
        <taxon>Insecta</taxon>
        <taxon>Pterygota</taxon>
        <taxon>Neoptera</taxon>
        <taxon>Endopterygota</taxon>
        <taxon>Coleoptera</taxon>
        <taxon>Polyphaga</taxon>
        <taxon>Cucujiformia</taxon>
        <taxon>Coccinelloidea</taxon>
        <taxon>Coccinellidae</taxon>
        <taxon>Epilachninae</taxon>
        <taxon>Epilachnini</taxon>
        <taxon>Henosepilachna</taxon>
    </lineage>
</organism>
<proteinExistence type="predicted"/>
<dbReference type="SUPFAM" id="SSF56399">
    <property type="entry name" value="ADP-ribosylation"/>
    <property type="match status" value="1"/>
</dbReference>
<evidence type="ECO:0000256" key="4">
    <source>
        <dbReference type="ARBA" id="ARBA00023027"/>
    </source>
</evidence>
<evidence type="ECO:0000256" key="2">
    <source>
        <dbReference type="ARBA" id="ARBA00022676"/>
    </source>
</evidence>
<evidence type="ECO:0000313" key="7">
    <source>
        <dbReference type="Proteomes" id="UP001431783"/>
    </source>
</evidence>